<sequence length="92" mass="9295">MQDGGCGDLRPAAEEVEPSPPPSGGGPSGDRAQSPAKAERTPGEGTKLLQGGNFREGAVAGSRDSGEGGVPVACGFFANIAWFICRAKAEHL</sequence>
<accession>A0AAV8QM12</accession>
<proteinExistence type="predicted"/>
<evidence type="ECO:0000313" key="2">
    <source>
        <dbReference type="EMBL" id="KAJ8472163.1"/>
    </source>
</evidence>
<gene>
    <name evidence="2" type="ORF">OPV22_026506</name>
</gene>
<feature type="region of interest" description="Disordered" evidence="1">
    <location>
        <begin position="1"/>
        <end position="67"/>
    </location>
</feature>
<comment type="caution">
    <text evidence="2">The sequence shown here is derived from an EMBL/GenBank/DDBJ whole genome shotgun (WGS) entry which is preliminary data.</text>
</comment>
<evidence type="ECO:0000256" key="1">
    <source>
        <dbReference type="SAM" id="MobiDB-lite"/>
    </source>
</evidence>
<evidence type="ECO:0000313" key="3">
    <source>
        <dbReference type="Proteomes" id="UP001222027"/>
    </source>
</evidence>
<dbReference type="Proteomes" id="UP001222027">
    <property type="component" value="Unassembled WGS sequence"/>
</dbReference>
<name>A0AAV8QM12_ENSVE</name>
<reference evidence="2 3" key="1">
    <citation type="submission" date="2022-12" db="EMBL/GenBank/DDBJ databases">
        <title>Chromosome-scale assembly of the Ensete ventricosum genome.</title>
        <authorList>
            <person name="Dussert Y."/>
            <person name="Stocks J."/>
            <person name="Wendawek A."/>
            <person name="Woldeyes F."/>
            <person name="Nichols R.A."/>
            <person name="Borrell J.S."/>
        </authorList>
    </citation>
    <scope>NUCLEOTIDE SEQUENCE [LARGE SCALE GENOMIC DNA]</scope>
    <source>
        <strain evidence="3">cv. Maze</strain>
        <tissue evidence="2">Seeds</tissue>
    </source>
</reference>
<dbReference type="AlphaFoldDB" id="A0AAV8QM12"/>
<protein>
    <submittedName>
        <fullName evidence="2">Uncharacterized protein</fullName>
    </submittedName>
</protein>
<organism evidence="2 3">
    <name type="scientific">Ensete ventricosum</name>
    <name type="common">Abyssinian banana</name>
    <name type="synonym">Musa ensete</name>
    <dbReference type="NCBI Taxonomy" id="4639"/>
    <lineage>
        <taxon>Eukaryota</taxon>
        <taxon>Viridiplantae</taxon>
        <taxon>Streptophyta</taxon>
        <taxon>Embryophyta</taxon>
        <taxon>Tracheophyta</taxon>
        <taxon>Spermatophyta</taxon>
        <taxon>Magnoliopsida</taxon>
        <taxon>Liliopsida</taxon>
        <taxon>Zingiberales</taxon>
        <taxon>Musaceae</taxon>
        <taxon>Ensete</taxon>
    </lineage>
</organism>
<keyword evidence="3" id="KW-1185">Reference proteome</keyword>
<dbReference type="EMBL" id="JAQQAF010000007">
    <property type="protein sequence ID" value="KAJ8472163.1"/>
    <property type="molecule type" value="Genomic_DNA"/>
</dbReference>